<name>A0ABQ5B5J8_9ASTR</name>
<gene>
    <name evidence="2" type="ORF">Tco_0843131</name>
</gene>
<sequence>MVPATRSIATTSNNEEEDMGARLRSVENSLAQVTRALQELNQEMQGRPQNQNQFTRMTKVEFLKFSGDDVKGWIFRCEQFFDIDDIPEHQK</sequence>
<feature type="region of interest" description="Disordered" evidence="1">
    <location>
        <begin position="1"/>
        <end position="20"/>
    </location>
</feature>
<evidence type="ECO:0000313" key="3">
    <source>
        <dbReference type="Proteomes" id="UP001151760"/>
    </source>
</evidence>
<dbReference type="Proteomes" id="UP001151760">
    <property type="component" value="Unassembled WGS sequence"/>
</dbReference>
<reference evidence="2" key="2">
    <citation type="submission" date="2022-01" db="EMBL/GenBank/DDBJ databases">
        <authorList>
            <person name="Yamashiro T."/>
            <person name="Shiraishi A."/>
            <person name="Satake H."/>
            <person name="Nakayama K."/>
        </authorList>
    </citation>
    <scope>NUCLEOTIDE SEQUENCE</scope>
</reference>
<proteinExistence type="predicted"/>
<reference evidence="2" key="1">
    <citation type="journal article" date="2022" name="Int. J. Mol. Sci.">
        <title>Draft Genome of Tanacetum Coccineum: Genomic Comparison of Closely Related Tanacetum-Family Plants.</title>
        <authorList>
            <person name="Yamashiro T."/>
            <person name="Shiraishi A."/>
            <person name="Nakayama K."/>
            <person name="Satake H."/>
        </authorList>
    </citation>
    <scope>NUCLEOTIDE SEQUENCE</scope>
</reference>
<comment type="caution">
    <text evidence="2">The sequence shown here is derived from an EMBL/GenBank/DDBJ whole genome shotgun (WGS) entry which is preliminary data.</text>
</comment>
<keyword evidence="3" id="KW-1185">Reference proteome</keyword>
<organism evidence="2 3">
    <name type="scientific">Tanacetum coccineum</name>
    <dbReference type="NCBI Taxonomy" id="301880"/>
    <lineage>
        <taxon>Eukaryota</taxon>
        <taxon>Viridiplantae</taxon>
        <taxon>Streptophyta</taxon>
        <taxon>Embryophyta</taxon>
        <taxon>Tracheophyta</taxon>
        <taxon>Spermatophyta</taxon>
        <taxon>Magnoliopsida</taxon>
        <taxon>eudicotyledons</taxon>
        <taxon>Gunneridae</taxon>
        <taxon>Pentapetalae</taxon>
        <taxon>asterids</taxon>
        <taxon>campanulids</taxon>
        <taxon>Asterales</taxon>
        <taxon>Asteraceae</taxon>
        <taxon>Asteroideae</taxon>
        <taxon>Anthemideae</taxon>
        <taxon>Anthemidinae</taxon>
        <taxon>Tanacetum</taxon>
    </lineage>
</organism>
<protein>
    <submittedName>
        <fullName evidence="2">Uncharacterized protein</fullName>
    </submittedName>
</protein>
<accession>A0ABQ5B5J8</accession>
<dbReference type="EMBL" id="BQNB010012848">
    <property type="protein sequence ID" value="GJT08669.1"/>
    <property type="molecule type" value="Genomic_DNA"/>
</dbReference>
<feature type="non-terminal residue" evidence="2">
    <location>
        <position position="91"/>
    </location>
</feature>
<evidence type="ECO:0000256" key="1">
    <source>
        <dbReference type="SAM" id="MobiDB-lite"/>
    </source>
</evidence>
<evidence type="ECO:0000313" key="2">
    <source>
        <dbReference type="EMBL" id="GJT08669.1"/>
    </source>
</evidence>